<organism evidence="4 5">
    <name type="scientific">Runella salmonicolor</name>
    <dbReference type="NCBI Taxonomy" id="2950278"/>
    <lineage>
        <taxon>Bacteria</taxon>
        <taxon>Pseudomonadati</taxon>
        <taxon>Bacteroidota</taxon>
        <taxon>Cytophagia</taxon>
        <taxon>Cytophagales</taxon>
        <taxon>Spirosomataceae</taxon>
        <taxon>Runella</taxon>
    </lineage>
</organism>
<gene>
    <name evidence="4" type="ORF">NCI00_08035</name>
</gene>
<evidence type="ECO:0000313" key="5">
    <source>
        <dbReference type="Proteomes" id="UP001204772"/>
    </source>
</evidence>
<feature type="signal peptide" evidence="3">
    <location>
        <begin position="1"/>
        <end position="21"/>
    </location>
</feature>
<dbReference type="Gene3D" id="2.40.30.170">
    <property type="match status" value="1"/>
</dbReference>
<proteinExistence type="predicted"/>
<dbReference type="EMBL" id="JAMZEL010000002">
    <property type="protein sequence ID" value="MCP1382367.1"/>
    <property type="molecule type" value="Genomic_DNA"/>
</dbReference>
<accession>A0ABT1FPG4</accession>
<keyword evidence="5" id="KW-1185">Reference proteome</keyword>
<dbReference type="SUPFAM" id="SSF111369">
    <property type="entry name" value="HlyD-like secretion proteins"/>
    <property type="match status" value="1"/>
</dbReference>
<dbReference type="PANTHER" id="PTHR30469">
    <property type="entry name" value="MULTIDRUG RESISTANCE PROTEIN MDTA"/>
    <property type="match status" value="1"/>
</dbReference>
<keyword evidence="3" id="KW-0732">Signal</keyword>
<evidence type="ECO:0000256" key="2">
    <source>
        <dbReference type="SAM" id="Coils"/>
    </source>
</evidence>
<comment type="caution">
    <text evidence="4">The sequence shown here is derived from an EMBL/GenBank/DDBJ whole genome shotgun (WGS) entry which is preliminary data.</text>
</comment>
<feature type="coiled-coil region" evidence="2">
    <location>
        <begin position="132"/>
        <end position="186"/>
    </location>
</feature>
<dbReference type="InterPro" id="IPR030190">
    <property type="entry name" value="MacA_alpha-hairpin_sf"/>
</dbReference>
<dbReference type="RefSeq" id="WP_253526586.1">
    <property type="nucleotide sequence ID" value="NZ_JAMZEL010000002.1"/>
</dbReference>
<sequence length="319" mass="34904">MNKIALMKNGCCILVMVLTLASCGDKKNKEETTAKADSIPKPTTKNQILGVARIEPEDGIMSLTAGTSGRVLSVMIDDNQAVKKGQVLLDVEVVLENAQLRQAQSKVGTQQATIAANQATLEALKITQNNARDNYERNLELYKGNAQTQQALNDSKATFDKLTKDIQTAEANIRQAQAKVEEIKADINYFRAVVEKKRVGALMGGKVLKVLVKTGDYVNNDTKIADFAPDGALFAKTEVDELYAERVQLGQKAFILSQTSGDTLATGTVTYAADYLKQKSLFKDQSTEQEDRRVRDVSIRLESGKMPLIGSRVDCIIVL</sequence>
<dbReference type="Proteomes" id="UP001204772">
    <property type="component" value="Unassembled WGS sequence"/>
</dbReference>
<keyword evidence="1 2" id="KW-0175">Coiled coil</keyword>
<reference evidence="4 5" key="1">
    <citation type="submission" date="2022-06" db="EMBL/GenBank/DDBJ databases">
        <title>Runella sp. S5 genome sequencing.</title>
        <authorList>
            <person name="Park S."/>
        </authorList>
    </citation>
    <scope>NUCLEOTIDE SEQUENCE [LARGE SCALE GENOMIC DNA]</scope>
    <source>
        <strain evidence="4 5">S5</strain>
    </source>
</reference>
<evidence type="ECO:0000256" key="1">
    <source>
        <dbReference type="ARBA" id="ARBA00023054"/>
    </source>
</evidence>
<dbReference type="PROSITE" id="PS51257">
    <property type="entry name" value="PROKAR_LIPOPROTEIN"/>
    <property type="match status" value="1"/>
</dbReference>
<protein>
    <submittedName>
        <fullName evidence="4">Efflux RND transporter periplasmic adaptor subunit</fullName>
    </submittedName>
</protein>
<evidence type="ECO:0000313" key="4">
    <source>
        <dbReference type="EMBL" id="MCP1382367.1"/>
    </source>
</evidence>
<name>A0ABT1FPG4_9BACT</name>
<dbReference type="PANTHER" id="PTHR30469:SF15">
    <property type="entry name" value="HLYD FAMILY OF SECRETION PROTEINS"/>
    <property type="match status" value="1"/>
</dbReference>
<evidence type="ECO:0000256" key="3">
    <source>
        <dbReference type="SAM" id="SignalP"/>
    </source>
</evidence>
<feature type="chain" id="PRO_5046191487" evidence="3">
    <location>
        <begin position="22"/>
        <end position="319"/>
    </location>
</feature>
<dbReference type="Gene3D" id="6.10.140.1990">
    <property type="match status" value="1"/>
</dbReference>